<sequence>MTELLESKCCTSCHKEFPMDQFIGERHTAITKTCKNCREINKLRDSKRDKAHRNEIARKNEAKPERKAVKAKWNEENYDKVARKWMDYRQRKLEALGVEQYLKLNAEQAKRWRDNNPDKMVKANEDKKSNKETNYKNYKRNADIKNLEFTISYDDYVNIVEQNCYYCSIIQERGFNGIDRKDQTKGYIVENCVSCCKMCNYLKGSTSDDVFIKRVEHILTFQNKITGNLYPECFANHNSVSYSSYKSRAIKKKLEFSITNQDYHDIIMNNCYLCGKPNDDNHTNGIDRIDNRKGYLIDNVNSCCCECNYMKKDYEFDDIINKFILIYENHKNNQCSENVLVTNNNIIVRNYNKKSKEEIQEHFIRQKKIKQGLLVEKYNDSEGIKRRAKEIAENRNKK</sequence>
<reference evidence="1" key="1">
    <citation type="journal article" date="2020" name="Nature">
        <title>Giant virus diversity and host interactions through global metagenomics.</title>
        <authorList>
            <person name="Schulz F."/>
            <person name="Roux S."/>
            <person name="Paez-Espino D."/>
            <person name="Jungbluth S."/>
            <person name="Walsh D.A."/>
            <person name="Denef V.J."/>
            <person name="McMahon K.D."/>
            <person name="Konstantinidis K.T."/>
            <person name="Eloe-Fadrosh E.A."/>
            <person name="Kyrpides N.C."/>
            <person name="Woyke T."/>
        </authorList>
    </citation>
    <scope>NUCLEOTIDE SEQUENCE</scope>
    <source>
        <strain evidence="1">GVMAG-M-3300023174-111</strain>
    </source>
</reference>
<proteinExistence type="predicted"/>
<protein>
    <submittedName>
        <fullName evidence="1">Uncharacterized protein</fullName>
    </submittedName>
</protein>
<dbReference type="Gene3D" id="3.30.40.220">
    <property type="match status" value="2"/>
</dbReference>
<evidence type="ECO:0000313" key="1">
    <source>
        <dbReference type="EMBL" id="QHT10880.1"/>
    </source>
</evidence>
<organism evidence="1">
    <name type="scientific">viral metagenome</name>
    <dbReference type="NCBI Taxonomy" id="1070528"/>
    <lineage>
        <taxon>unclassified sequences</taxon>
        <taxon>metagenomes</taxon>
        <taxon>organismal metagenomes</taxon>
    </lineage>
</organism>
<dbReference type="AlphaFoldDB" id="A0A6C0D3N7"/>
<dbReference type="EMBL" id="MN739530">
    <property type="protein sequence ID" value="QHT10880.1"/>
    <property type="molecule type" value="Genomic_DNA"/>
</dbReference>
<accession>A0A6C0D3N7</accession>
<name>A0A6C0D3N7_9ZZZZ</name>